<comment type="caution">
    <text evidence="3">The sequence shown here is derived from an EMBL/GenBank/DDBJ whole genome shotgun (WGS) entry which is preliminary data.</text>
</comment>
<evidence type="ECO:0000313" key="3">
    <source>
        <dbReference type="EMBL" id="OPZ92921.1"/>
    </source>
</evidence>
<keyword evidence="1" id="KW-0812">Transmembrane</keyword>
<reference evidence="3" key="1">
    <citation type="submission" date="2017-02" db="EMBL/GenBank/DDBJ databases">
        <title>Delving into the versatile metabolic prowess of the omnipresent phylum Bacteroidetes.</title>
        <authorList>
            <person name="Nobu M.K."/>
            <person name="Mei R."/>
            <person name="Narihiro T."/>
            <person name="Kuroda K."/>
            <person name="Liu W.-T."/>
        </authorList>
    </citation>
    <scope>NUCLEOTIDE SEQUENCE</scope>
    <source>
        <strain evidence="3">ADurb.Bin417</strain>
    </source>
</reference>
<proteinExistence type="predicted"/>
<dbReference type="PANTHER" id="PTHR43592:SF15">
    <property type="entry name" value="CAAX AMINO TERMINAL PROTEASE FAMILY PROTEIN"/>
    <property type="match status" value="1"/>
</dbReference>
<keyword evidence="1" id="KW-1133">Transmembrane helix</keyword>
<dbReference type="EMBL" id="MWAK01000058">
    <property type="protein sequence ID" value="OPZ92921.1"/>
    <property type="molecule type" value="Genomic_DNA"/>
</dbReference>
<feature type="transmembrane region" description="Helical" evidence="1">
    <location>
        <begin position="446"/>
        <end position="467"/>
    </location>
</feature>
<evidence type="ECO:0000256" key="1">
    <source>
        <dbReference type="SAM" id="Phobius"/>
    </source>
</evidence>
<dbReference type="PANTHER" id="PTHR43592">
    <property type="entry name" value="CAAX AMINO TERMINAL PROTEASE"/>
    <property type="match status" value="1"/>
</dbReference>
<keyword evidence="3" id="KW-0378">Hydrolase</keyword>
<feature type="domain" description="CAAX prenyl protease 2/Lysostaphin resistance protein A-like" evidence="2">
    <location>
        <begin position="372"/>
        <end position="459"/>
    </location>
</feature>
<sequence length="472" mass="51781">MKILLVTPPLVQLNTPYPATPALAGFLRSQGADVAQADLSLELALRLFTRPGLAQVAAACRSRPRPTPAVRAFLARLEDYLSTVEAAVAFLQGRDESVGWRIARRDFLPEGPRFATLAPEGCGLDADENLHDLFGALGVTDRAKLVASLYLDDLADVIREGADPEFGFSRYAERLGVSLPTFDPLLARLAAPPTLVDTLLDALAEETLLRHAPDWVGLTLPFPGTVYGAFRIAAVLRRLAPHVRIVMGGGYVNTELRELSDPRVFEYADALCFDGKLSFNHSAARAIIFSAALQLCLVGAILAGLRRRFLGTWQLGLDAWKTGYLRAGFWTYFSILPILAVIGLLQGLLQHGRLPDQEIYAVLMRIDSQGLLLLYLAVIALAAPFLEEIIFRGFLFGTLRSLFGYRRAALYSSLIFASLHQSVFAFLPIFCLALALCWLYEKSGSLWPSVVLHLLNNTVTAVFVLLLRQAIS</sequence>
<name>A0A1V5MJD3_UNCT6</name>
<feature type="transmembrane region" description="Helical" evidence="1">
    <location>
        <begin position="369"/>
        <end position="387"/>
    </location>
</feature>
<keyword evidence="1" id="KW-0472">Membrane</keyword>
<dbReference type="Proteomes" id="UP000485484">
    <property type="component" value="Unassembled WGS sequence"/>
</dbReference>
<organism evidence="3">
    <name type="scientific">candidate division TA06 bacterium ADurb.Bin417</name>
    <dbReference type="NCBI Taxonomy" id="1852828"/>
    <lineage>
        <taxon>Bacteria</taxon>
        <taxon>Bacteria division TA06</taxon>
    </lineage>
</organism>
<dbReference type="AlphaFoldDB" id="A0A1V5MJD3"/>
<feature type="transmembrane region" description="Helical" evidence="1">
    <location>
        <begin position="286"/>
        <end position="306"/>
    </location>
</feature>
<gene>
    <name evidence="3" type="ORF">BWY73_00573</name>
</gene>
<protein>
    <submittedName>
        <fullName evidence="3">CAAX amino terminal protease self-immunity</fullName>
    </submittedName>
</protein>
<evidence type="ECO:0000259" key="2">
    <source>
        <dbReference type="Pfam" id="PF02517"/>
    </source>
</evidence>
<dbReference type="InterPro" id="IPR003675">
    <property type="entry name" value="Rce1/LyrA-like_dom"/>
</dbReference>
<dbReference type="GO" id="GO:0006508">
    <property type="term" value="P:proteolysis"/>
    <property type="evidence" value="ECO:0007669"/>
    <property type="project" value="UniProtKB-KW"/>
</dbReference>
<dbReference type="GO" id="GO:0080120">
    <property type="term" value="P:CAAX-box protein maturation"/>
    <property type="evidence" value="ECO:0007669"/>
    <property type="project" value="UniProtKB-ARBA"/>
</dbReference>
<feature type="transmembrane region" description="Helical" evidence="1">
    <location>
        <begin position="408"/>
        <end position="440"/>
    </location>
</feature>
<accession>A0A1V5MJD3</accession>
<dbReference type="GO" id="GO:0004175">
    <property type="term" value="F:endopeptidase activity"/>
    <property type="evidence" value="ECO:0007669"/>
    <property type="project" value="UniProtKB-ARBA"/>
</dbReference>
<keyword evidence="3" id="KW-0645">Protease</keyword>
<feature type="transmembrane region" description="Helical" evidence="1">
    <location>
        <begin position="327"/>
        <end position="349"/>
    </location>
</feature>
<dbReference type="Pfam" id="PF02517">
    <property type="entry name" value="Rce1-like"/>
    <property type="match status" value="1"/>
</dbReference>